<feature type="transmembrane region" description="Helical" evidence="12">
    <location>
        <begin position="235"/>
        <end position="265"/>
    </location>
</feature>
<evidence type="ECO:0000256" key="12">
    <source>
        <dbReference type="SAM" id="Phobius"/>
    </source>
</evidence>
<keyword evidence="7" id="KW-0653">Protein transport</keyword>
<dbReference type="AlphaFoldDB" id="A0A0M9A9H4"/>
<name>A0A0M9A9H4_9HYME</name>
<dbReference type="InterPro" id="IPR036388">
    <property type="entry name" value="WH-like_DNA-bd_sf"/>
</dbReference>
<feature type="compositionally biased region" description="Acidic residues" evidence="11">
    <location>
        <begin position="345"/>
        <end position="354"/>
    </location>
</feature>
<evidence type="ECO:0000256" key="4">
    <source>
        <dbReference type="ARBA" id="ARBA00022448"/>
    </source>
</evidence>
<dbReference type="PANTHER" id="PTHR12443">
    <property type="entry name" value="TRANSLOCATION PROTEIN SEC62"/>
    <property type="match status" value="1"/>
</dbReference>
<comment type="similarity">
    <text evidence="2">Belongs to the SEC62 family.</text>
</comment>
<evidence type="ECO:0000256" key="5">
    <source>
        <dbReference type="ARBA" id="ARBA00022692"/>
    </source>
</evidence>
<keyword evidence="14" id="KW-1185">Reference proteome</keyword>
<evidence type="ECO:0000256" key="7">
    <source>
        <dbReference type="ARBA" id="ARBA00022927"/>
    </source>
</evidence>
<evidence type="ECO:0000256" key="9">
    <source>
        <dbReference type="ARBA" id="ARBA00023010"/>
    </source>
</evidence>
<proteinExistence type="inferred from homology"/>
<accession>A0A0M9A9H4</accession>
<dbReference type="GO" id="GO:0005789">
    <property type="term" value="C:endoplasmic reticulum membrane"/>
    <property type="evidence" value="ECO:0007669"/>
    <property type="project" value="UniProtKB-SubCell"/>
</dbReference>
<keyword evidence="5 12" id="KW-0812">Transmembrane</keyword>
<dbReference type="GO" id="GO:0031204">
    <property type="term" value="P:post-translational protein targeting to membrane, translocation"/>
    <property type="evidence" value="ECO:0007669"/>
    <property type="project" value="TreeGrafter"/>
</dbReference>
<dbReference type="STRING" id="166423.A0A0M9A9H4"/>
<keyword evidence="4" id="KW-0813">Transport</keyword>
<feature type="region of interest" description="Disordered" evidence="11">
    <location>
        <begin position="143"/>
        <end position="176"/>
    </location>
</feature>
<organism evidence="13 14">
    <name type="scientific">Melipona quadrifasciata</name>
    <dbReference type="NCBI Taxonomy" id="166423"/>
    <lineage>
        <taxon>Eukaryota</taxon>
        <taxon>Metazoa</taxon>
        <taxon>Ecdysozoa</taxon>
        <taxon>Arthropoda</taxon>
        <taxon>Hexapoda</taxon>
        <taxon>Insecta</taxon>
        <taxon>Pterygota</taxon>
        <taxon>Neoptera</taxon>
        <taxon>Endopterygota</taxon>
        <taxon>Hymenoptera</taxon>
        <taxon>Apocrita</taxon>
        <taxon>Aculeata</taxon>
        <taxon>Apoidea</taxon>
        <taxon>Anthophila</taxon>
        <taxon>Apidae</taxon>
        <taxon>Melipona</taxon>
    </lineage>
</organism>
<evidence type="ECO:0000256" key="6">
    <source>
        <dbReference type="ARBA" id="ARBA00022824"/>
    </source>
</evidence>
<feature type="transmembrane region" description="Helical" evidence="12">
    <location>
        <begin position="205"/>
        <end position="229"/>
    </location>
</feature>
<sequence length="435" mass="50775">MAERRKSRKRKDVSIAYGCNYHNSIRQYMCIMEISNIDNEVVQEKPSKEEYAVAKWIRNNVPSKKTKFDRNHNVEYFTGSRAVDALLENSPWSKTRFETREQVTEFLDLMLRHKFFHRAKKVVISEEELCKIRGIKKKVKEVKKDKKSTEKEKEETKDNKDATGENEDKAEEKKKKPKVRLEMHMEQYFVDCNDAYVWIYEPIPIYYWFFGTLVVLGAIGVCLFPLWPLTIRHGVYYISVAAAGFLVFILTLAIIRLIVFCLLWVPTLGRCHLWLLPNLTADVGFFASFWPLYQKKKKEKDSDSEETSSTQLEDKSSIKELSKEHTQIEEISPSEENKLPSSELIEGEEGSEGSESEKSNTGRDFVMEIYELITLNQTLVNSLECRRTGVSSIRKYGWMDTCDCVRMDMRSTYQRIKPDEAKNRQGVSCERMFAP</sequence>
<keyword evidence="9" id="KW-0811">Translocation</keyword>
<gene>
    <name evidence="13" type="ORF">WN51_06387</name>
</gene>
<dbReference type="EMBL" id="KQ435709">
    <property type="protein sequence ID" value="KOX79975.1"/>
    <property type="molecule type" value="Genomic_DNA"/>
</dbReference>
<reference evidence="13 14" key="1">
    <citation type="submission" date="2015-07" db="EMBL/GenBank/DDBJ databases">
        <title>The genome of Melipona quadrifasciata.</title>
        <authorList>
            <person name="Pan H."/>
            <person name="Kapheim K."/>
        </authorList>
    </citation>
    <scope>NUCLEOTIDE SEQUENCE [LARGE SCALE GENOMIC DNA]</scope>
    <source>
        <strain evidence="13">0111107301</strain>
        <tissue evidence="13">Whole body</tissue>
    </source>
</reference>
<evidence type="ECO:0000256" key="10">
    <source>
        <dbReference type="ARBA" id="ARBA00023136"/>
    </source>
</evidence>
<keyword evidence="6" id="KW-0256">Endoplasmic reticulum</keyword>
<keyword evidence="8 12" id="KW-1133">Transmembrane helix</keyword>
<evidence type="ECO:0000256" key="1">
    <source>
        <dbReference type="ARBA" id="ARBA00004477"/>
    </source>
</evidence>
<dbReference type="InterPro" id="IPR004728">
    <property type="entry name" value="Sec62"/>
</dbReference>
<evidence type="ECO:0000313" key="14">
    <source>
        <dbReference type="Proteomes" id="UP000053105"/>
    </source>
</evidence>
<evidence type="ECO:0000256" key="3">
    <source>
        <dbReference type="ARBA" id="ARBA00021257"/>
    </source>
</evidence>
<evidence type="ECO:0000313" key="13">
    <source>
        <dbReference type="EMBL" id="KOX79975.1"/>
    </source>
</evidence>
<evidence type="ECO:0000256" key="8">
    <source>
        <dbReference type="ARBA" id="ARBA00022989"/>
    </source>
</evidence>
<comment type="subcellular location">
    <subcellularLocation>
        <location evidence="1">Endoplasmic reticulum membrane</location>
        <topology evidence="1">Multi-pass membrane protein</topology>
    </subcellularLocation>
</comment>
<dbReference type="Proteomes" id="UP000053105">
    <property type="component" value="Unassembled WGS sequence"/>
</dbReference>
<dbReference type="OrthoDB" id="200187at2759"/>
<evidence type="ECO:0000256" key="2">
    <source>
        <dbReference type="ARBA" id="ARBA00010604"/>
    </source>
</evidence>
<feature type="region of interest" description="Disordered" evidence="11">
    <location>
        <begin position="325"/>
        <end position="360"/>
    </location>
</feature>
<dbReference type="PANTHER" id="PTHR12443:SF9">
    <property type="entry name" value="TRANSLOCATION PROTEIN SEC62"/>
    <property type="match status" value="1"/>
</dbReference>
<feature type="transmembrane region" description="Helical" evidence="12">
    <location>
        <begin position="272"/>
        <end position="293"/>
    </location>
</feature>
<keyword evidence="10 12" id="KW-0472">Membrane</keyword>
<protein>
    <recommendedName>
        <fullName evidence="3">Translocation protein SEC62</fullName>
    </recommendedName>
</protein>
<dbReference type="Gene3D" id="1.10.10.10">
    <property type="entry name" value="Winged helix-like DNA-binding domain superfamily/Winged helix DNA-binding domain"/>
    <property type="match status" value="1"/>
</dbReference>
<dbReference type="Pfam" id="PF03839">
    <property type="entry name" value="Sec62"/>
    <property type="match status" value="1"/>
</dbReference>
<evidence type="ECO:0000256" key="11">
    <source>
        <dbReference type="SAM" id="MobiDB-lite"/>
    </source>
</evidence>